<feature type="region of interest" description="Disordered" evidence="2">
    <location>
        <begin position="454"/>
        <end position="474"/>
    </location>
</feature>
<dbReference type="Proteomes" id="UP001165060">
    <property type="component" value="Unassembled WGS sequence"/>
</dbReference>
<dbReference type="InterPro" id="IPR029063">
    <property type="entry name" value="SAM-dependent_MTases_sf"/>
</dbReference>
<organism evidence="3 4">
    <name type="scientific">Tetraparma gracilis</name>
    <dbReference type="NCBI Taxonomy" id="2962635"/>
    <lineage>
        <taxon>Eukaryota</taxon>
        <taxon>Sar</taxon>
        <taxon>Stramenopiles</taxon>
        <taxon>Ochrophyta</taxon>
        <taxon>Bolidophyceae</taxon>
        <taxon>Parmales</taxon>
        <taxon>Triparmaceae</taxon>
        <taxon>Tetraparma</taxon>
    </lineage>
</organism>
<keyword evidence="4" id="KW-1185">Reference proteome</keyword>
<evidence type="ECO:0000256" key="2">
    <source>
        <dbReference type="SAM" id="MobiDB-lite"/>
    </source>
</evidence>
<keyword evidence="1" id="KW-0175">Coiled coil</keyword>
<evidence type="ECO:0000313" key="3">
    <source>
        <dbReference type="EMBL" id="GMI27507.1"/>
    </source>
</evidence>
<protein>
    <submittedName>
        <fullName evidence="3">Uncharacterized protein</fullName>
    </submittedName>
</protein>
<sequence length="590" mass="63719">MGADIIYVTEILFPLFSTVSALLSPGGSFVLSYARRNVKIDDVLSAASAFGFQYTVPGAAEGCFLFTRKPAPSHVPPSTFAARSCIHPPAPPPHVPFDDGHTPLLCRLRSIPTMLAPSEQSRPAGDGPFICVSDGVAPNLLLDLIYLESTKHSQQTSSWGTYVTYDRCIEMCERVEEEGGLFEERARKWSEYWVSEYKGAEGVLREGRGAYQRWLAEELLHHFFFGTSHGLEAEGAEGAEGARRPVPEALLSEAKTPAMVLVDNPQRSHIHGFALWSLASIRAKPHGVSYHIDYAELIRFKTGVIHVPIYAGSVHCTRPSDASGWTGGSYFANTHGLPHYATTGYKCKKMEKNRGSTGVLIDPTPDADGKNGWAEIPFKYGRGIFHTGELPHQSGKVEYSEAKSGADLDQWGKTRVMVGINAFGWDIGPEVETAPEHSPAFNRQVKLVQAMAARESKGAKEGGGGGAEGGGGGGMGMEAIMGDKAMRKMLVLAKREKVKKEMAEERRKMEESVAQLLDGAGEEGVECGGLARAVVDALALAGGPSFDTVHVQVNLMWRQGKIALVEGEAGEDGMLRVDGSCRLARAEKGT</sequence>
<comment type="caution">
    <text evidence="3">The sequence shown here is derived from an EMBL/GenBank/DDBJ whole genome shotgun (WGS) entry which is preliminary data.</text>
</comment>
<evidence type="ECO:0000256" key="1">
    <source>
        <dbReference type="SAM" id="Coils"/>
    </source>
</evidence>
<dbReference type="Gene3D" id="3.40.50.150">
    <property type="entry name" value="Vaccinia Virus protein VP39"/>
    <property type="match status" value="1"/>
</dbReference>
<gene>
    <name evidence="3" type="ORF">TeGR_g12292</name>
</gene>
<evidence type="ECO:0000313" key="4">
    <source>
        <dbReference type="Proteomes" id="UP001165060"/>
    </source>
</evidence>
<proteinExistence type="predicted"/>
<reference evidence="3 4" key="1">
    <citation type="journal article" date="2023" name="Commun. Biol.">
        <title>Genome analysis of Parmales, the sister group of diatoms, reveals the evolutionary specialization of diatoms from phago-mixotrophs to photoautotrophs.</title>
        <authorList>
            <person name="Ban H."/>
            <person name="Sato S."/>
            <person name="Yoshikawa S."/>
            <person name="Yamada K."/>
            <person name="Nakamura Y."/>
            <person name="Ichinomiya M."/>
            <person name="Sato N."/>
            <person name="Blanc-Mathieu R."/>
            <person name="Endo H."/>
            <person name="Kuwata A."/>
            <person name="Ogata H."/>
        </authorList>
    </citation>
    <scope>NUCLEOTIDE SEQUENCE [LARGE SCALE GENOMIC DNA]</scope>
</reference>
<dbReference type="EMBL" id="BRYB01004216">
    <property type="protein sequence ID" value="GMI27507.1"/>
    <property type="molecule type" value="Genomic_DNA"/>
</dbReference>
<accession>A0ABQ6MKC0</accession>
<name>A0ABQ6MKC0_9STRA</name>
<feature type="coiled-coil region" evidence="1">
    <location>
        <begin position="492"/>
        <end position="519"/>
    </location>
</feature>
<feature type="compositionally biased region" description="Gly residues" evidence="2">
    <location>
        <begin position="461"/>
        <end position="474"/>
    </location>
</feature>